<dbReference type="InterPro" id="IPR023120">
    <property type="entry name" value="WHTH_transcript_rep_HrcA_IDD"/>
</dbReference>
<dbReference type="SUPFAM" id="SSF55781">
    <property type="entry name" value="GAF domain-like"/>
    <property type="match status" value="1"/>
</dbReference>
<keyword evidence="4 5" id="KW-0804">Transcription</keyword>
<dbReference type="InterPro" id="IPR005104">
    <property type="entry name" value="WHTH_HrcA_DNA-bd"/>
</dbReference>
<dbReference type="InterPro" id="IPR036390">
    <property type="entry name" value="WH_DNA-bd_sf"/>
</dbReference>
<evidence type="ECO:0000259" key="6">
    <source>
        <dbReference type="Pfam" id="PF01628"/>
    </source>
</evidence>
<dbReference type="Proteomes" id="UP000663623">
    <property type="component" value="Chromosome"/>
</dbReference>
<dbReference type="Gene3D" id="3.30.450.40">
    <property type="match status" value="1"/>
</dbReference>
<dbReference type="PANTHER" id="PTHR34824:SF1">
    <property type="entry name" value="HEAT-INDUCIBLE TRANSCRIPTION REPRESSOR HRCA"/>
    <property type="match status" value="1"/>
</dbReference>
<accession>A0ABN6E6K2</accession>
<evidence type="ECO:0000256" key="3">
    <source>
        <dbReference type="ARBA" id="ARBA00023016"/>
    </source>
</evidence>
<dbReference type="InterPro" id="IPR036388">
    <property type="entry name" value="WH-like_DNA-bd_sf"/>
</dbReference>
<dbReference type="Gene3D" id="3.30.390.60">
    <property type="entry name" value="Heat-inducible transcription repressor hrca homolog, domain 3"/>
    <property type="match status" value="1"/>
</dbReference>
<evidence type="ECO:0000256" key="1">
    <source>
        <dbReference type="ARBA" id="ARBA00022491"/>
    </source>
</evidence>
<dbReference type="PANTHER" id="PTHR34824">
    <property type="entry name" value="HEAT-INDUCIBLE TRANSCRIPTION REPRESSOR HRCA"/>
    <property type="match status" value="1"/>
</dbReference>
<dbReference type="InterPro" id="IPR002571">
    <property type="entry name" value="HrcA"/>
</dbReference>
<evidence type="ECO:0000256" key="4">
    <source>
        <dbReference type="ARBA" id="ARBA00023163"/>
    </source>
</evidence>
<dbReference type="Pfam" id="PF03444">
    <property type="entry name" value="WHD_HrcA"/>
    <property type="match status" value="1"/>
</dbReference>
<dbReference type="Gene3D" id="1.10.10.10">
    <property type="entry name" value="Winged helix-like DNA-binding domain superfamily/Winged helix DNA-binding domain"/>
    <property type="match status" value="1"/>
</dbReference>
<dbReference type="SUPFAM" id="SSF46785">
    <property type="entry name" value="Winged helix' DNA-binding domain"/>
    <property type="match status" value="1"/>
</dbReference>
<keyword evidence="3 5" id="KW-0346">Stress response</keyword>
<proteinExistence type="inferred from homology"/>
<evidence type="ECO:0000256" key="5">
    <source>
        <dbReference type="HAMAP-Rule" id="MF_00081"/>
    </source>
</evidence>
<name>A0ABN6E6K2_9FIRM</name>
<dbReference type="InterPro" id="IPR029016">
    <property type="entry name" value="GAF-like_dom_sf"/>
</dbReference>
<dbReference type="EMBL" id="AP024480">
    <property type="protein sequence ID" value="BCS80998.1"/>
    <property type="molecule type" value="Genomic_DNA"/>
</dbReference>
<keyword evidence="1 5" id="KW-0678">Repressor</keyword>
<evidence type="ECO:0000313" key="9">
    <source>
        <dbReference type="Proteomes" id="UP000663623"/>
    </source>
</evidence>
<evidence type="ECO:0000256" key="2">
    <source>
        <dbReference type="ARBA" id="ARBA00023015"/>
    </source>
</evidence>
<dbReference type="PIRSF" id="PIRSF005485">
    <property type="entry name" value="HrcA"/>
    <property type="match status" value="1"/>
</dbReference>
<feature type="domain" description="Winged helix-turn-helix transcription repressor HrcA DNA-binding" evidence="7">
    <location>
        <begin position="5"/>
        <end position="75"/>
    </location>
</feature>
<organism evidence="8 9">
    <name type="scientific">Caldicellulosiruptor diazotrophicus</name>
    <dbReference type="NCBI Taxonomy" id="2806205"/>
    <lineage>
        <taxon>Bacteria</taxon>
        <taxon>Bacillati</taxon>
        <taxon>Bacillota</taxon>
        <taxon>Bacillota incertae sedis</taxon>
        <taxon>Caldicellulosiruptorales</taxon>
        <taxon>Caldicellulosiruptoraceae</taxon>
        <taxon>Caldicellulosiruptor</taxon>
    </lineage>
</organism>
<keyword evidence="2 5" id="KW-0805">Transcription regulation</keyword>
<feature type="domain" description="Heat-inducible transcription repressor HrcA C-terminal" evidence="6">
    <location>
        <begin position="108"/>
        <end position="326"/>
    </location>
</feature>
<keyword evidence="9" id="KW-1185">Reference proteome</keyword>
<dbReference type="Pfam" id="PF01628">
    <property type="entry name" value="HrcA"/>
    <property type="match status" value="1"/>
</dbReference>
<gene>
    <name evidence="5 8" type="primary">hrcA</name>
    <name evidence="8" type="ORF">CaldiYA01_09580</name>
</gene>
<sequence>MRKMLDERKKRILEAIIDDYINTGEPVGSRTIAKKYIFGISSATIRNEMSDLEEMGYLEQPHTSAGRIPSDKGYRYYVDELMKVSRLSPQQVEYIRSQLNIKFNEINEYMETIAKIISNLTNYTAVISTPNVKKSFIKFLQLVPVDSKRYILILVTNTGLVKDILLDKPENVDIKDFIYISNILNEKLSGLRLEEIDQKIVLDIENILGKNKTILSPIIENVLRTISAADSTEVVLSGIKNMFDFPEFSDVLKAKIFLHIFEQKEMLRQIINSAMHEHITIRIGTENPIEDLKECSIVLSTYKIGDNIAGSIGIIGPKRLRYSQTVSLIDYICDTLSDILTRLFTE</sequence>
<dbReference type="HAMAP" id="MF_00081">
    <property type="entry name" value="HrcA"/>
    <property type="match status" value="1"/>
</dbReference>
<reference evidence="8 9" key="1">
    <citation type="submission" date="2021-02" db="EMBL/GenBank/DDBJ databases">
        <title>Nitrogen-fixing ability and nitrogen fixation related genes of thermophilic fermentative bacteria in the genus Caldicellulosiruptor.</title>
        <authorList>
            <person name="Chen Y."/>
            <person name="Nishihara A."/>
            <person name="Haruta S."/>
        </authorList>
    </citation>
    <scope>NUCLEOTIDE SEQUENCE [LARGE SCALE GENOMIC DNA]</scope>
    <source>
        <strain evidence="8 9">YA01</strain>
    </source>
</reference>
<evidence type="ECO:0000259" key="7">
    <source>
        <dbReference type="Pfam" id="PF03444"/>
    </source>
</evidence>
<dbReference type="NCBIfam" id="TIGR00331">
    <property type="entry name" value="hrcA"/>
    <property type="match status" value="1"/>
</dbReference>
<comment type="similarity">
    <text evidence="5">Belongs to the HrcA family.</text>
</comment>
<dbReference type="InterPro" id="IPR021153">
    <property type="entry name" value="HrcA_C"/>
</dbReference>
<comment type="function">
    <text evidence="5">Negative regulator of class I heat shock genes (grpE-dnaK-dnaJ and groELS operons). Prevents heat-shock induction of these operons.</text>
</comment>
<protein>
    <recommendedName>
        <fullName evidence="5">Heat-inducible transcription repressor HrcA</fullName>
    </recommendedName>
</protein>
<evidence type="ECO:0000313" key="8">
    <source>
        <dbReference type="EMBL" id="BCS80998.1"/>
    </source>
</evidence>